<dbReference type="GO" id="GO:0005737">
    <property type="term" value="C:cytoplasm"/>
    <property type="evidence" value="ECO:0007669"/>
    <property type="project" value="TreeGrafter"/>
</dbReference>
<dbReference type="Pfam" id="PF10354">
    <property type="entry name" value="BMT5-like"/>
    <property type="match status" value="1"/>
</dbReference>
<sequence>MRILLLGEGNLTFSYALIKKLSRSKCFGRCHVQPSESTLVNSASDRHDENDHDKPKVTLVVTTFDRRSELTRKYPETVPILQYFTEKTRIHIVYRDGVDATRIAETLWRRDGSNEAISDAGCGDTCDLFDMIFFNNPHTGKEDLSLQHCLLSHFFASARLVLRPSSGADETPSQVVVSLCDEQPTRWGLLQAAARSGFACIAAVPFTNTEFPEFDNKRHQNDAKFPFQLMTHYYFVPVVGEGTSMSAMRVLNDLQAVTSKGIQRPPSTRAWEMWRGIAQYVSQQCPLRAEDSAHSVPSPRSLRKELCLRREDAALVLRECGGWGLTSFCMPPLHALLCYHFDRHTHSTDASDHAAPDLTVQECYSPLLPLRHLAALLLLQEDAMSEAAPSQQLIATGPCVVETCGPPPHLDAITLGRPLTSKEEAKLKRYTEKFPTKMVASGGVPAADRSIEYVLPFLTDPFCFVKTLDKEAPKTDTYCSCCGTDFHTVDLFTQHLKNLTPVEERFPCPLCPERNPFHTERALRQHQTRSHGKQE</sequence>
<dbReference type="AlphaFoldDB" id="S9VLC3"/>
<dbReference type="PANTHER" id="PTHR11538:SF26">
    <property type="entry name" value="FERREDOXIN-FOLD ANTICODON-BINDING DOMAIN-CONTAINING PROTEIN 1"/>
    <property type="match status" value="1"/>
</dbReference>
<dbReference type="OrthoDB" id="273345at2759"/>
<protein>
    <recommendedName>
        <fullName evidence="1">25S rRNA (uridine-N(3))-methyltransferase BMT5-like domain-containing protein</fullName>
    </recommendedName>
</protein>
<reference evidence="2 3" key="1">
    <citation type="journal article" date="2013" name="PLoS ONE">
        <title>Predicting the Proteins of Angomonas deanei, Strigomonas culicis and Their Respective Endosymbionts Reveals New Aspects of the Trypanosomatidae Family.</title>
        <authorList>
            <person name="Motta M.C."/>
            <person name="Martins A.C."/>
            <person name="de Souza S.S."/>
            <person name="Catta-Preta C.M."/>
            <person name="Silva R."/>
            <person name="Klein C.C."/>
            <person name="de Almeida L.G."/>
            <person name="de Lima Cunha O."/>
            <person name="Ciapina L.P."/>
            <person name="Brocchi M."/>
            <person name="Colabardini A.C."/>
            <person name="de Araujo Lima B."/>
            <person name="Machado C.R."/>
            <person name="de Almeida Soares C.M."/>
            <person name="Probst C.M."/>
            <person name="de Menezes C.B."/>
            <person name="Thompson C.E."/>
            <person name="Bartholomeu D.C."/>
            <person name="Gradia D.F."/>
            <person name="Pavoni D.P."/>
            <person name="Grisard E.C."/>
            <person name="Fantinatti-Garboggini F."/>
            <person name="Marchini F.K."/>
            <person name="Rodrigues-Luiz G.F."/>
            <person name="Wagner G."/>
            <person name="Goldman G.H."/>
            <person name="Fietto J.L."/>
            <person name="Elias M.C."/>
            <person name="Goldman M.H."/>
            <person name="Sagot M.F."/>
            <person name="Pereira M."/>
            <person name="Stoco P.H."/>
            <person name="de Mendonca-Neto R.P."/>
            <person name="Teixeira S.M."/>
            <person name="Maciel T.E."/>
            <person name="de Oliveira Mendes T.A."/>
            <person name="Urmenyi T.P."/>
            <person name="de Souza W."/>
            <person name="Schenkman S."/>
            <person name="de Vasconcelos A.T."/>
        </authorList>
    </citation>
    <scope>NUCLEOTIDE SEQUENCE [LARGE SCALE GENOMIC DNA]</scope>
</reference>
<dbReference type="InterPro" id="IPR019446">
    <property type="entry name" value="BMT5-like"/>
</dbReference>
<evidence type="ECO:0000313" key="3">
    <source>
        <dbReference type="Proteomes" id="UP000015354"/>
    </source>
</evidence>
<gene>
    <name evidence="2" type="ORF">STCU_05366</name>
</gene>
<keyword evidence="3" id="KW-1185">Reference proteome</keyword>
<name>S9VLC3_9TRYP</name>
<dbReference type="Gene3D" id="3.30.160.60">
    <property type="entry name" value="Classic Zinc Finger"/>
    <property type="match status" value="1"/>
</dbReference>
<dbReference type="PANTHER" id="PTHR11538">
    <property type="entry name" value="PHENYLALANYL-TRNA SYNTHETASE"/>
    <property type="match status" value="1"/>
</dbReference>
<accession>S9VLC3</accession>
<organism evidence="2 3">
    <name type="scientific">Strigomonas culicis</name>
    <dbReference type="NCBI Taxonomy" id="28005"/>
    <lineage>
        <taxon>Eukaryota</taxon>
        <taxon>Discoba</taxon>
        <taxon>Euglenozoa</taxon>
        <taxon>Kinetoplastea</taxon>
        <taxon>Metakinetoplastina</taxon>
        <taxon>Trypanosomatida</taxon>
        <taxon>Trypanosomatidae</taxon>
        <taxon>Strigomonadinae</taxon>
        <taxon>Strigomonas</taxon>
    </lineage>
</organism>
<evidence type="ECO:0000313" key="2">
    <source>
        <dbReference type="EMBL" id="EPY27971.1"/>
    </source>
</evidence>
<feature type="domain" description="25S rRNA (uridine-N(3))-methyltransferase BMT5-like" evidence="1">
    <location>
        <begin position="4"/>
        <end position="218"/>
    </location>
</feature>
<dbReference type="GO" id="GO:0070042">
    <property type="term" value="F:rRNA (uridine-N3-)-methyltransferase activity"/>
    <property type="evidence" value="ECO:0007669"/>
    <property type="project" value="InterPro"/>
</dbReference>
<dbReference type="Proteomes" id="UP000015354">
    <property type="component" value="Unassembled WGS sequence"/>
</dbReference>
<proteinExistence type="predicted"/>
<evidence type="ECO:0000259" key="1">
    <source>
        <dbReference type="Pfam" id="PF10354"/>
    </source>
</evidence>
<comment type="caution">
    <text evidence="2">The sequence shown here is derived from an EMBL/GenBank/DDBJ whole genome shotgun (WGS) entry which is preliminary data.</text>
</comment>
<dbReference type="GO" id="GO:0070475">
    <property type="term" value="P:rRNA base methylation"/>
    <property type="evidence" value="ECO:0007669"/>
    <property type="project" value="InterPro"/>
</dbReference>
<dbReference type="EMBL" id="ATMH01005366">
    <property type="protein sequence ID" value="EPY27971.1"/>
    <property type="molecule type" value="Genomic_DNA"/>
</dbReference>